<reference evidence="3" key="1">
    <citation type="journal article" date="2017" name="Nat. Ecol. Evol.">
        <title>Genome expansion and lineage-specific genetic innovations in the forest pathogenic fungi Armillaria.</title>
        <authorList>
            <person name="Sipos G."/>
            <person name="Prasanna A.N."/>
            <person name="Walter M.C."/>
            <person name="O'Connor E."/>
            <person name="Balint B."/>
            <person name="Krizsan K."/>
            <person name="Kiss B."/>
            <person name="Hess J."/>
            <person name="Varga T."/>
            <person name="Slot J."/>
            <person name="Riley R."/>
            <person name="Boka B."/>
            <person name="Rigling D."/>
            <person name="Barry K."/>
            <person name="Lee J."/>
            <person name="Mihaltcheva S."/>
            <person name="LaButti K."/>
            <person name="Lipzen A."/>
            <person name="Waldron R."/>
            <person name="Moloney N.M."/>
            <person name="Sperisen C."/>
            <person name="Kredics L."/>
            <person name="Vagvoelgyi C."/>
            <person name="Patrignani A."/>
            <person name="Fitzpatrick D."/>
            <person name="Nagy I."/>
            <person name="Doyle S."/>
            <person name="Anderson J.B."/>
            <person name="Grigoriev I.V."/>
            <person name="Gueldener U."/>
            <person name="Muensterkoetter M."/>
            <person name="Nagy L.G."/>
        </authorList>
    </citation>
    <scope>NUCLEOTIDE SEQUENCE [LARGE SCALE GENOMIC DNA]</scope>
    <source>
        <strain evidence="3">C18/9</strain>
    </source>
</reference>
<feature type="compositionally biased region" description="Basic and acidic residues" evidence="1">
    <location>
        <begin position="26"/>
        <end position="42"/>
    </location>
</feature>
<evidence type="ECO:0000313" key="2">
    <source>
        <dbReference type="EMBL" id="SJL02657.1"/>
    </source>
</evidence>
<dbReference type="STRING" id="47428.A0A284R1R7"/>
<protein>
    <submittedName>
        <fullName evidence="2">Uncharacterized protein</fullName>
    </submittedName>
</protein>
<dbReference type="Proteomes" id="UP000219338">
    <property type="component" value="Unassembled WGS sequence"/>
</dbReference>
<feature type="compositionally biased region" description="Basic and acidic residues" evidence="1">
    <location>
        <begin position="50"/>
        <end position="60"/>
    </location>
</feature>
<dbReference type="EMBL" id="FUEG01000003">
    <property type="protein sequence ID" value="SJL02657.1"/>
    <property type="molecule type" value="Genomic_DNA"/>
</dbReference>
<gene>
    <name evidence="2" type="ORF">ARMOST_05991</name>
</gene>
<accession>A0A284R1R7</accession>
<keyword evidence="3" id="KW-1185">Reference proteome</keyword>
<proteinExistence type="predicted"/>
<feature type="region of interest" description="Disordered" evidence="1">
    <location>
        <begin position="26"/>
        <end position="126"/>
    </location>
</feature>
<dbReference type="OrthoDB" id="2687798at2759"/>
<organism evidence="2 3">
    <name type="scientific">Armillaria ostoyae</name>
    <name type="common">Armillaria root rot fungus</name>
    <dbReference type="NCBI Taxonomy" id="47428"/>
    <lineage>
        <taxon>Eukaryota</taxon>
        <taxon>Fungi</taxon>
        <taxon>Dikarya</taxon>
        <taxon>Basidiomycota</taxon>
        <taxon>Agaricomycotina</taxon>
        <taxon>Agaricomycetes</taxon>
        <taxon>Agaricomycetidae</taxon>
        <taxon>Agaricales</taxon>
        <taxon>Marasmiineae</taxon>
        <taxon>Physalacriaceae</taxon>
        <taxon>Armillaria</taxon>
    </lineage>
</organism>
<name>A0A284R1R7_ARMOS</name>
<dbReference type="OMA" id="AQKPYEP"/>
<sequence length="126" mass="13826">MLLVRRSTVQFRSQFSRLAAIHTTRVAREEGHNPDSYAKDVDATPPSDPKIYRIDPDSHSAQKPYEPPSSPWSEVGAKSAIELGYQTMSKEEPYKQPGPTERYGAAPELKEGEGLASGPGAEKKGK</sequence>
<dbReference type="AlphaFoldDB" id="A0A284R1R7"/>
<evidence type="ECO:0000313" key="3">
    <source>
        <dbReference type="Proteomes" id="UP000219338"/>
    </source>
</evidence>
<evidence type="ECO:0000256" key="1">
    <source>
        <dbReference type="SAM" id="MobiDB-lite"/>
    </source>
</evidence>